<dbReference type="InterPro" id="IPR016169">
    <property type="entry name" value="FAD-bd_PCMH_sub2"/>
</dbReference>
<evidence type="ECO:0000256" key="5">
    <source>
        <dbReference type="ARBA" id="ARBA00023002"/>
    </source>
</evidence>
<name>A0A3D8SKZ2_9EURO</name>
<dbReference type="PANTHER" id="PTHR42973:SF39">
    <property type="entry name" value="FAD-BINDING PCMH-TYPE DOMAIN-CONTAINING PROTEIN"/>
    <property type="match status" value="1"/>
</dbReference>
<proteinExistence type="inferred from homology"/>
<comment type="cofactor">
    <cofactor evidence="1">
        <name>FAD</name>
        <dbReference type="ChEBI" id="CHEBI:57692"/>
    </cofactor>
</comment>
<accession>A0A3D8SKZ2</accession>
<evidence type="ECO:0000313" key="8">
    <source>
        <dbReference type="Proteomes" id="UP000256690"/>
    </source>
</evidence>
<dbReference type="InterPro" id="IPR050416">
    <property type="entry name" value="FAD-linked_Oxidoreductase"/>
</dbReference>
<dbReference type="GeneID" id="38114011"/>
<evidence type="ECO:0000256" key="1">
    <source>
        <dbReference type="ARBA" id="ARBA00001974"/>
    </source>
</evidence>
<comment type="similarity">
    <text evidence="2">Belongs to the oxygen-dependent FAD-linked oxidoreductase family.</text>
</comment>
<comment type="caution">
    <text evidence="7">The sequence shown here is derived from an EMBL/GenBank/DDBJ whole genome shotgun (WGS) entry which is preliminary data.</text>
</comment>
<evidence type="ECO:0000256" key="2">
    <source>
        <dbReference type="ARBA" id="ARBA00005466"/>
    </source>
</evidence>
<protein>
    <recommendedName>
        <fullName evidence="6">FAD-binding PCMH-type domain-containing protein</fullName>
    </recommendedName>
</protein>
<keyword evidence="3" id="KW-0285">Flavoprotein</keyword>
<dbReference type="SUPFAM" id="SSF56176">
    <property type="entry name" value="FAD-binding/transporter-associated domain-like"/>
    <property type="match status" value="1"/>
</dbReference>
<dbReference type="Proteomes" id="UP000256690">
    <property type="component" value="Unassembled WGS sequence"/>
</dbReference>
<dbReference type="STRING" id="1810919.A0A3D8SKZ2"/>
<dbReference type="EMBL" id="PVWQ01000003">
    <property type="protein sequence ID" value="RDW86999.1"/>
    <property type="molecule type" value="Genomic_DNA"/>
</dbReference>
<dbReference type="Pfam" id="PF01565">
    <property type="entry name" value="FAD_binding_4"/>
    <property type="match status" value="1"/>
</dbReference>
<dbReference type="InterPro" id="IPR036318">
    <property type="entry name" value="FAD-bd_PCMH-like_sf"/>
</dbReference>
<sequence length="318" mass="33948">MCCYHIDGYIKETFFSSDRETKVTTQRISACHALILQLLLALSTLAADALAASLHCKCTPNDPCWPSASDWNSLNHTPAVSGRLISTVPVASVCYPSQTDYDEEACNAVRGNWTSWPFHSSNSASTGNPAWDRACTPIYPNGTSLTGNPNAGEEGCSIGNYPPYVVNATETAHVQAAVRFARKWNLRLNVKNTGHSKGRSIASGNLSIWTHHMKDFQFHEKFQPASCHGEEAIMAATVGAGTHDGELYAAMAEHDALAVGGENTDVGVVGWATGGGHGLATGEYGMGADNIIEVTVVTLDGNIVTANACQNEDLFWAI</sequence>
<dbReference type="AlphaFoldDB" id="A0A3D8SKZ2"/>
<keyword evidence="4" id="KW-0274">FAD</keyword>
<dbReference type="InterPro" id="IPR016166">
    <property type="entry name" value="FAD-bd_PCMH"/>
</dbReference>
<dbReference type="InterPro" id="IPR006094">
    <property type="entry name" value="Oxid_FAD_bind_N"/>
</dbReference>
<dbReference type="PANTHER" id="PTHR42973">
    <property type="entry name" value="BINDING OXIDOREDUCTASE, PUTATIVE (AFU_ORTHOLOGUE AFUA_1G17690)-RELATED"/>
    <property type="match status" value="1"/>
</dbReference>
<feature type="domain" description="FAD-binding PCMH-type" evidence="6">
    <location>
        <begin position="158"/>
        <end position="318"/>
    </location>
</feature>
<dbReference type="RefSeq" id="XP_026606523.1">
    <property type="nucleotide sequence ID" value="XM_026745657.1"/>
</dbReference>
<evidence type="ECO:0000259" key="6">
    <source>
        <dbReference type="PROSITE" id="PS51387"/>
    </source>
</evidence>
<organism evidence="7 8">
    <name type="scientific">Aspergillus mulundensis</name>
    <dbReference type="NCBI Taxonomy" id="1810919"/>
    <lineage>
        <taxon>Eukaryota</taxon>
        <taxon>Fungi</taxon>
        <taxon>Dikarya</taxon>
        <taxon>Ascomycota</taxon>
        <taxon>Pezizomycotina</taxon>
        <taxon>Eurotiomycetes</taxon>
        <taxon>Eurotiomycetidae</taxon>
        <taxon>Eurotiales</taxon>
        <taxon>Aspergillaceae</taxon>
        <taxon>Aspergillus</taxon>
        <taxon>Aspergillus subgen. Nidulantes</taxon>
    </lineage>
</organism>
<reference evidence="7 8" key="1">
    <citation type="journal article" date="2018" name="IMA Fungus">
        <title>IMA Genome-F 9: Draft genome sequence of Annulohypoxylon stygium, Aspergillus mulundensis, Berkeleyomyces basicola (syn. Thielaviopsis basicola), Ceratocystis smalleyi, two Cercospora beticola strains, Coleophoma cylindrospora, Fusarium fracticaudum, Phialophora cf. hyalina, and Morchella septimelata.</title>
        <authorList>
            <person name="Wingfield B.D."/>
            <person name="Bills G.F."/>
            <person name="Dong Y."/>
            <person name="Huang W."/>
            <person name="Nel W.J."/>
            <person name="Swalarsk-Parry B.S."/>
            <person name="Vaghefi N."/>
            <person name="Wilken P.M."/>
            <person name="An Z."/>
            <person name="de Beer Z.W."/>
            <person name="De Vos L."/>
            <person name="Chen L."/>
            <person name="Duong T.A."/>
            <person name="Gao Y."/>
            <person name="Hammerbacher A."/>
            <person name="Kikkert J.R."/>
            <person name="Li Y."/>
            <person name="Li H."/>
            <person name="Li K."/>
            <person name="Li Q."/>
            <person name="Liu X."/>
            <person name="Ma X."/>
            <person name="Naidoo K."/>
            <person name="Pethybridge S.J."/>
            <person name="Sun J."/>
            <person name="Steenkamp E.T."/>
            <person name="van der Nest M.A."/>
            <person name="van Wyk S."/>
            <person name="Wingfield M.J."/>
            <person name="Xiong C."/>
            <person name="Yue Q."/>
            <person name="Zhang X."/>
        </authorList>
    </citation>
    <scope>NUCLEOTIDE SEQUENCE [LARGE SCALE GENOMIC DNA]</scope>
    <source>
        <strain evidence="7 8">DSM 5745</strain>
    </source>
</reference>
<evidence type="ECO:0000256" key="4">
    <source>
        <dbReference type="ARBA" id="ARBA00022827"/>
    </source>
</evidence>
<dbReference type="PROSITE" id="PS51387">
    <property type="entry name" value="FAD_PCMH"/>
    <property type="match status" value="1"/>
</dbReference>
<dbReference type="Gene3D" id="3.30.465.10">
    <property type="match status" value="1"/>
</dbReference>
<evidence type="ECO:0000256" key="3">
    <source>
        <dbReference type="ARBA" id="ARBA00022630"/>
    </source>
</evidence>
<dbReference type="GO" id="GO:0071949">
    <property type="term" value="F:FAD binding"/>
    <property type="evidence" value="ECO:0007669"/>
    <property type="project" value="InterPro"/>
</dbReference>
<dbReference type="GO" id="GO:0016491">
    <property type="term" value="F:oxidoreductase activity"/>
    <property type="evidence" value="ECO:0007669"/>
    <property type="project" value="UniProtKB-KW"/>
</dbReference>
<evidence type="ECO:0000313" key="7">
    <source>
        <dbReference type="EMBL" id="RDW86999.1"/>
    </source>
</evidence>
<dbReference type="OrthoDB" id="9983560at2759"/>
<keyword evidence="5" id="KW-0560">Oxidoreductase</keyword>
<gene>
    <name evidence="7" type="ORF">DSM5745_03641</name>
</gene>
<keyword evidence="8" id="KW-1185">Reference proteome</keyword>